<gene>
    <name evidence="11" type="ORF">HS1_002236</name>
</gene>
<dbReference type="Gene3D" id="3.30.460.10">
    <property type="entry name" value="Beta Polymerase, domain 2"/>
    <property type="match status" value="1"/>
</dbReference>
<dbReference type="GO" id="GO:0046872">
    <property type="term" value="F:metal ion binding"/>
    <property type="evidence" value="ECO:0007669"/>
    <property type="project" value="UniProtKB-KW"/>
</dbReference>
<comment type="similarity">
    <text evidence="9">Belongs to the MntA antitoxin family.</text>
</comment>
<dbReference type="Pfam" id="PF01909">
    <property type="entry name" value="NTP_transf_2"/>
    <property type="match status" value="1"/>
</dbReference>
<evidence type="ECO:0000256" key="5">
    <source>
        <dbReference type="ARBA" id="ARBA00022723"/>
    </source>
</evidence>
<accession>A0A7U4QMF3</accession>
<evidence type="ECO:0000256" key="4">
    <source>
        <dbReference type="ARBA" id="ARBA00022695"/>
    </source>
</evidence>
<keyword evidence="7" id="KW-0067">ATP-binding</keyword>
<keyword evidence="8" id="KW-0460">Magnesium</keyword>
<dbReference type="EMBL" id="CP013015">
    <property type="protein sequence ID" value="AMM42022.1"/>
    <property type="molecule type" value="Genomic_DNA"/>
</dbReference>
<dbReference type="Proteomes" id="UP000070560">
    <property type="component" value="Chromosome"/>
</dbReference>
<evidence type="ECO:0000256" key="8">
    <source>
        <dbReference type="ARBA" id="ARBA00022842"/>
    </source>
</evidence>
<dbReference type="KEGG" id="daw:HS1_002236"/>
<dbReference type="InterPro" id="IPR043519">
    <property type="entry name" value="NT_sf"/>
</dbReference>
<keyword evidence="5" id="KW-0479">Metal-binding</keyword>
<dbReference type="PANTHER" id="PTHR33571">
    <property type="entry name" value="SSL8005 PROTEIN"/>
    <property type="match status" value="1"/>
</dbReference>
<dbReference type="CDD" id="cd05403">
    <property type="entry name" value="NT_KNTase_like"/>
    <property type="match status" value="1"/>
</dbReference>
<evidence type="ECO:0000259" key="10">
    <source>
        <dbReference type="Pfam" id="PF01909"/>
    </source>
</evidence>
<dbReference type="RefSeq" id="WP_066065480.1">
    <property type="nucleotide sequence ID" value="NZ_CP013015.1"/>
</dbReference>
<keyword evidence="4" id="KW-0548">Nucleotidyltransferase</keyword>
<feature type="domain" description="Polymerase nucleotidyl transferase" evidence="10">
    <location>
        <begin position="12"/>
        <end position="99"/>
    </location>
</feature>
<evidence type="ECO:0000313" key="11">
    <source>
        <dbReference type="EMBL" id="AMM42022.1"/>
    </source>
</evidence>
<name>A0A7U4QMF3_DESA2</name>
<reference evidence="11 12" key="1">
    <citation type="submission" date="2015-10" db="EMBL/GenBank/DDBJ databases">
        <title>Candidatus Desulfofervidus auxilii, a hydrogenotrophic sulfate-reducing bacterium involved in the thermophilic anaerobic oxidation of methane.</title>
        <authorList>
            <person name="Krukenberg V."/>
            <person name="Richter M."/>
            <person name="Wegener G."/>
        </authorList>
    </citation>
    <scope>NUCLEOTIDE SEQUENCE [LARGE SCALE GENOMIC DNA]</scope>
    <source>
        <strain evidence="11 12">HS1</strain>
    </source>
</reference>
<keyword evidence="6" id="KW-0547">Nucleotide-binding</keyword>
<proteinExistence type="inferred from homology"/>
<evidence type="ECO:0000256" key="3">
    <source>
        <dbReference type="ARBA" id="ARBA00022679"/>
    </source>
</evidence>
<protein>
    <submittedName>
        <fullName evidence="11">Nucleotidyltransferase domain protein</fullName>
    </submittedName>
</protein>
<evidence type="ECO:0000256" key="1">
    <source>
        <dbReference type="ARBA" id="ARBA00001946"/>
    </source>
</evidence>
<comment type="cofactor">
    <cofactor evidence="1">
        <name>Mg(2+)</name>
        <dbReference type="ChEBI" id="CHEBI:18420"/>
    </cofactor>
</comment>
<keyword evidence="2" id="KW-1277">Toxin-antitoxin system</keyword>
<dbReference type="AlphaFoldDB" id="A0A7U4QMF3"/>
<keyword evidence="3 11" id="KW-0808">Transferase</keyword>
<dbReference type="SUPFAM" id="SSF81301">
    <property type="entry name" value="Nucleotidyltransferase"/>
    <property type="match status" value="1"/>
</dbReference>
<dbReference type="GO" id="GO:0016779">
    <property type="term" value="F:nucleotidyltransferase activity"/>
    <property type="evidence" value="ECO:0007669"/>
    <property type="project" value="UniProtKB-KW"/>
</dbReference>
<dbReference type="InterPro" id="IPR052038">
    <property type="entry name" value="Type-VII_TA_antitoxin"/>
</dbReference>
<dbReference type="OrthoDB" id="5422227at2"/>
<evidence type="ECO:0000256" key="2">
    <source>
        <dbReference type="ARBA" id="ARBA00022649"/>
    </source>
</evidence>
<dbReference type="InterPro" id="IPR002934">
    <property type="entry name" value="Polymerase_NTP_transf_dom"/>
</dbReference>
<keyword evidence="12" id="KW-1185">Reference proteome</keyword>
<evidence type="ECO:0000256" key="7">
    <source>
        <dbReference type="ARBA" id="ARBA00022840"/>
    </source>
</evidence>
<evidence type="ECO:0000313" key="12">
    <source>
        <dbReference type="Proteomes" id="UP000070560"/>
    </source>
</evidence>
<evidence type="ECO:0000256" key="9">
    <source>
        <dbReference type="ARBA" id="ARBA00038276"/>
    </source>
</evidence>
<sequence length="100" mass="11306">MSHQAEIIKKIREHYPFLSKEFGVKRIGIFGSVARHEEGPGSDIDIVVEFNKPIGLKFIGFVEHIESLLGRKVDVLTKEGIKNIRVKSVSSDIEKDVIYV</sequence>
<dbReference type="PANTHER" id="PTHR33571:SF14">
    <property type="entry name" value="PROTEIN ADENYLYLTRANSFERASE MJ0435-RELATED"/>
    <property type="match status" value="1"/>
</dbReference>
<dbReference type="GO" id="GO:0005524">
    <property type="term" value="F:ATP binding"/>
    <property type="evidence" value="ECO:0007669"/>
    <property type="project" value="UniProtKB-KW"/>
</dbReference>
<evidence type="ECO:0000256" key="6">
    <source>
        <dbReference type="ARBA" id="ARBA00022741"/>
    </source>
</evidence>
<organism evidence="11 12">
    <name type="scientific">Desulfofervidus auxilii</name>
    <dbReference type="NCBI Taxonomy" id="1621989"/>
    <lineage>
        <taxon>Bacteria</taxon>
        <taxon>Pseudomonadati</taxon>
        <taxon>Thermodesulfobacteriota</taxon>
        <taxon>Candidatus Desulfofervidia</taxon>
        <taxon>Candidatus Desulfofervidales</taxon>
        <taxon>Candidatus Desulfofervidaceae</taxon>
        <taxon>Candidatus Desulfofervidus</taxon>
    </lineage>
</organism>